<keyword evidence="3" id="KW-1185">Reference proteome</keyword>
<accession>A0A5P2GGL5</accession>
<dbReference type="Proteomes" id="UP000292424">
    <property type="component" value="Chromosome"/>
</dbReference>
<dbReference type="OrthoDB" id="1186563at2"/>
<feature type="signal peptide" evidence="1">
    <location>
        <begin position="1"/>
        <end position="19"/>
    </location>
</feature>
<gene>
    <name evidence="2" type="ORF">E0W69_003695</name>
</gene>
<feature type="chain" id="PRO_5024358278" evidence="1">
    <location>
        <begin position="20"/>
        <end position="337"/>
    </location>
</feature>
<dbReference type="NCBIfam" id="TIGR03519">
    <property type="entry name" value="T9SS_PorP_fam"/>
    <property type="match status" value="1"/>
</dbReference>
<sequence>MRHLLFILFSFLILQTSKAQDPHFSQYFASPFTVNPAFTGKFDGDYRIMGNFRNQWSQIDNGYQTYSAAIDMPILQNQMNDRDVLGIGFMGYSDKSANGAVSSNYFSFSTAFNKGLDDKGYQQLGLGLQGTYSNMMVNTSKLHFLDQLTPLGWTNLTSENFNNSTLKNHYLDLNAGLLYTYSTDESNNYYVGASMYHINKPKQNFTIGDFQINPRYTFNAGAYFPVGEELTLHVSGLHSIQSGTKETLLGGALQFHLNDEYNSVAPTNFFAGGWVRFGDAIIPYVGLEFLNTKLGLTYDINSSGSKTVTQSRNGVELSLQYIIKSNKTVNRHTPPQY</sequence>
<organism evidence="2 3">
    <name type="scientific">Rhizosphaericola mali</name>
    <dbReference type="NCBI Taxonomy" id="2545455"/>
    <lineage>
        <taxon>Bacteria</taxon>
        <taxon>Pseudomonadati</taxon>
        <taxon>Bacteroidota</taxon>
        <taxon>Chitinophagia</taxon>
        <taxon>Chitinophagales</taxon>
        <taxon>Chitinophagaceae</taxon>
        <taxon>Rhizosphaericola</taxon>
    </lineage>
</organism>
<evidence type="ECO:0000313" key="2">
    <source>
        <dbReference type="EMBL" id="QES90901.1"/>
    </source>
</evidence>
<evidence type="ECO:0000313" key="3">
    <source>
        <dbReference type="Proteomes" id="UP000292424"/>
    </source>
</evidence>
<dbReference type="EMBL" id="CP044016">
    <property type="protein sequence ID" value="QES90901.1"/>
    <property type="molecule type" value="Genomic_DNA"/>
</dbReference>
<reference evidence="2 3" key="1">
    <citation type="submission" date="2019-09" db="EMBL/GenBank/DDBJ databases">
        <title>Complete genome sequence of Arachidicoccus sp. B3-10 isolated from apple orchard soil.</title>
        <authorList>
            <person name="Kim H.S."/>
            <person name="Han K.-I."/>
            <person name="Suh M.K."/>
            <person name="Lee K.C."/>
            <person name="Eom M.K."/>
            <person name="Kim J.-S."/>
            <person name="Kang S.W."/>
            <person name="Sin Y."/>
            <person name="Lee J.-S."/>
        </authorList>
    </citation>
    <scope>NUCLEOTIDE SEQUENCE [LARGE SCALE GENOMIC DNA]</scope>
    <source>
        <strain evidence="2 3">B3-10</strain>
    </source>
</reference>
<name>A0A5P2GGL5_9BACT</name>
<proteinExistence type="predicted"/>
<evidence type="ECO:0000256" key="1">
    <source>
        <dbReference type="SAM" id="SignalP"/>
    </source>
</evidence>
<dbReference type="InterPro" id="IPR019861">
    <property type="entry name" value="PorP/SprF_Bacteroidetes"/>
</dbReference>
<keyword evidence="1" id="KW-0732">Signal</keyword>
<dbReference type="Pfam" id="PF11751">
    <property type="entry name" value="PorP_SprF"/>
    <property type="match status" value="1"/>
</dbReference>
<dbReference type="KEGG" id="arac:E0W69_003695"/>
<dbReference type="AlphaFoldDB" id="A0A5P2GGL5"/>
<protein>
    <submittedName>
        <fullName evidence="2">Type IX secretion system membrane protein PorP/SprF</fullName>
    </submittedName>
</protein>